<dbReference type="InterPro" id="IPR029057">
    <property type="entry name" value="PRTase-like"/>
</dbReference>
<comment type="caution">
    <text evidence="2">The sequence shown here is derived from an EMBL/GenBank/DDBJ whole genome shotgun (WGS) entry which is preliminary data.</text>
</comment>
<dbReference type="CDD" id="cd06223">
    <property type="entry name" value="PRTases_typeI"/>
    <property type="match status" value="1"/>
</dbReference>
<dbReference type="EMBL" id="RYYU01000001">
    <property type="protein sequence ID" value="RUL59457.1"/>
    <property type="molecule type" value="Genomic_DNA"/>
</dbReference>
<accession>A0A432LKV4</accession>
<gene>
    <name evidence="2" type="ORF">EHV08_06590</name>
</gene>
<dbReference type="OrthoDB" id="9779910at2"/>
<reference evidence="2 3" key="1">
    <citation type="submission" date="2018-12" db="EMBL/GenBank/DDBJ databases">
        <title>Genome sequencing of Prevotella sp. KCOM 3155 (= JS262).</title>
        <authorList>
            <person name="Kook J.-K."/>
            <person name="Park S.-N."/>
            <person name="Lim Y.K."/>
        </authorList>
    </citation>
    <scope>NUCLEOTIDE SEQUENCE [LARGE SCALE GENOMIC DNA]</scope>
    <source>
        <strain evidence="2 3">KCOM 3155</strain>
    </source>
</reference>
<dbReference type="InterPro" id="IPR051910">
    <property type="entry name" value="ComF/GntX_DNA_util-trans"/>
</dbReference>
<dbReference type="InterPro" id="IPR000836">
    <property type="entry name" value="PRTase_dom"/>
</dbReference>
<evidence type="ECO:0000256" key="1">
    <source>
        <dbReference type="ARBA" id="ARBA00008007"/>
    </source>
</evidence>
<comment type="similarity">
    <text evidence="1">Belongs to the ComF/GntX family.</text>
</comment>
<protein>
    <submittedName>
        <fullName evidence="2">ComF family protein</fullName>
    </submittedName>
</protein>
<evidence type="ECO:0000313" key="2">
    <source>
        <dbReference type="EMBL" id="RUL59457.1"/>
    </source>
</evidence>
<dbReference type="RefSeq" id="WP_126678615.1">
    <property type="nucleotide sequence ID" value="NZ_RYYU01000001.1"/>
</dbReference>
<keyword evidence="3" id="KW-1185">Reference proteome</keyword>
<organism evidence="2 3">
    <name type="scientific">Prevotella koreensis</name>
    <dbReference type="NCBI Taxonomy" id="2490854"/>
    <lineage>
        <taxon>Bacteria</taxon>
        <taxon>Pseudomonadati</taxon>
        <taxon>Bacteroidota</taxon>
        <taxon>Bacteroidia</taxon>
        <taxon>Bacteroidales</taxon>
        <taxon>Prevotellaceae</taxon>
        <taxon>Prevotella</taxon>
    </lineage>
</organism>
<dbReference type="PANTHER" id="PTHR47505:SF1">
    <property type="entry name" value="DNA UTILIZATION PROTEIN YHGH"/>
    <property type="match status" value="1"/>
</dbReference>
<dbReference type="AlphaFoldDB" id="A0A432LKV4"/>
<name>A0A432LKV4_9BACT</name>
<dbReference type="SUPFAM" id="SSF53271">
    <property type="entry name" value="PRTase-like"/>
    <property type="match status" value="1"/>
</dbReference>
<dbReference type="Proteomes" id="UP000278983">
    <property type="component" value="Unassembled WGS sequence"/>
</dbReference>
<dbReference type="PANTHER" id="PTHR47505">
    <property type="entry name" value="DNA UTILIZATION PROTEIN YHGH"/>
    <property type="match status" value="1"/>
</dbReference>
<evidence type="ECO:0000313" key="3">
    <source>
        <dbReference type="Proteomes" id="UP000278983"/>
    </source>
</evidence>
<dbReference type="Gene3D" id="3.40.50.2020">
    <property type="match status" value="1"/>
</dbReference>
<sequence>MRLLRRILDVIAPRQCCVCSRRLAIDEELMCAACNMHLPRTFFSAHAYDNPMAQLFWGQIPIERAAAWFFFEPHSEVSAMIYRLKYGDHPEYGYLLGQYIAEDFATDGFFEGIDAIVPMPIARKRRRRRGYNQSEYIAKGIAEVTKLPVRTDLVGRKDFRGSQTQKNWWERHGNVEDAFSLKNGEWVRGKHLLVVDDILTTGATVLECSRELCRAGNVKISILTIGFAGKK</sequence>
<proteinExistence type="inferred from homology"/>